<sequence length="416" mass="47542">MTRANWDQKSTIQKVKEEYEKREPALQASYDRLLSAIKEKISDIQKQGPKYIPECDYTAIEENDGQVPKELLERVKETGCLVIHNVIPREEVLQRKEEIKEYWYGNQERTGAKARGVMNALGLFKLREHPNLFKCITAANLMWHDSKGDTEWCPTKPMLYIDGCRIREPGTEGGMFAHVDSGGIERWWHPEYKKCYQAVWDGKWEELDSYDVSYRTTSVLPTNKLFRAFQGWVAMSEAGVDKGTIRLCPMVKEGTAYYLLKQLLDKEMKAWPTVHSMSLRDELFPLINEGLVTIPDVQPGDFVLWHCDLGHSVEFTHNGDQDSSVAYIGASPMCPMNAEYLVRQKETFRQGGKGPDFVERDGDLGPEENFTEGRPTADDLSDIGKKMMGLAPYEISSQDDEKTRAVTEKCNKILGF</sequence>
<evidence type="ECO:0000256" key="1">
    <source>
        <dbReference type="SAM" id="MobiDB-lite"/>
    </source>
</evidence>
<evidence type="ECO:0000313" key="3">
    <source>
        <dbReference type="Proteomes" id="UP000654370"/>
    </source>
</evidence>
<dbReference type="OrthoDB" id="8249012at2759"/>
<dbReference type="Gene3D" id="2.60.120.330">
    <property type="entry name" value="B-lactam Antibiotic, Isopenicillin N Synthase, Chain"/>
    <property type="match status" value="1"/>
</dbReference>
<keyword evidence="3" id="KW-1185">Reference proteome</keyword>
<organism evidence="2 3">
    <name type="scientific">Mortierella isabellina</name>
    <name type="common">Filamentous fungus</name>
    <name type="synonym">Umbelopsis isabellina</name>
    <dbReference type="NCBI Taxonomy" id="91625"/>
    <lineage>
        <taxon>Eukaryota</taxon>
        <taxon>Fungi</taxon>
        <taxon>Fungi incertae sedis</taxon>
        <taxon>Mucoromycota</taxon>
        <taxon>Mucoromycotina</taxon>
        <taxon>Umbelopsidomycetes</taxon>
        <taxon>Umbelopsidales</taxon>
        <taxon>Umbelopsidaceae</taxon>
        <taxon>Umbelopsis</taxon>
    </lineage>
</organism>
<dbReference type="Proteomes" id="UP000654370">
    <property type="component" value="Unassembled WGS sequence"/>
</dbReference>
<comment type="caution">
    <text evidence="2">The sequence shown here is derived from an EMBL/GenBank/DDBJ whole genome shotgun (WGS) entry which is preliminary data.</text>
</comment>
<name>A0A8H7UHV4_MORIS</name>
<protein>
    <recommendedName>
        <fullName evidence="4">DUF1479-domain-containing protein</fullName>
    </recommendedName>
</protein>
<feature type="region of interest" description="Disordered" evidence="1">
    <location>
        <begin position="351"/>
        <end position="379"/>
    </location>
</feature>
<reference evidence="2" key="1">
    <citation type="submission" date="2020-12" db="EMBL/GenBank/DDBJ databases">
        <title>Metabolic potential, ecology and presence of endohyphal bacteria is reflected in genomic diversity of Mucoromycotina.</title>
        <authorList>
            <person name="Muszewska A."/>
            <person name="Okrasinska A."/>
            <person name="Steczkiewicz K."/>
            <person name="Drgas O."/>
            <person name="Orlowska M."/>
            <person name="Perlinska-Lenart U."/>
            <person name="Aleksandrzak-Piekarczyk T."/>
            <person name="Szatraj K."/>
            <person name="Zielenkiewicz U."/>
            <person name="Pilsyk S."/>
            <person name="Malc E."/>
            <person name="Mieczkowski P."/>
            <person name="Kruszewska J.S."/>
            <person name="Biernat P."/>
            <person name="Pawlowska J."/>
        </authorList>
    </citation>
    <scope>NUCLEOTIDE SEQUENCE</scope>
    <source>
        <strain evidence="2">WA0000067209</strain>
    </source>
</reference>
<dbReference type="PANTHER" id="PTHR30613">
    <property type="entry name" value="UNCHARACTERIZED PROTEIN YBIU-RELATED"/>
    <property type="match status" value="1"/>
</dbReference>
<dbReference type="InterPro" id="IPR010856">
    <property type="entry name" value="Gig2-like"/>
</dbReference>
<accession>A0A8H7UHV4</accession>
<dbReference type="InterPro" id="IPR027443">
    <property type="entry name" value="IPNS-like_sf"/>
</dbReference>
<dbReference type="AlphaFoldDB" id="A0A8H7UHV4"/>
<dbReference type="Pfam" id="PF07350">
    <property type="entry name" value="Gig2-like"/>
    <property type="match status" value="1"/>
</dbReference>
<dbReference type="SUPFAM" id="SSF51197">
    <property type="entry name" value="Clavaminate synthase-like"/>
    <property type="match status" value="1"/>
</dbReference>
<proteinExistence type="predicted"/>
<dbReference type="PANTHER" id="PTHR30613:SF1">
    <property type="entry name" value="DUF1479 DOMAIN PROTEIN (AFU_ORTHOLOGUE AFUA_5G09280)"/>
    <property type="match status" value="1"/>
</dbReference>
<dbReference type="EMBL" id="JAEPQZ010000001">
    <property type="protein sequence ID" value="KAG2186441.1"/>
    <property type="molecule type" value="Genomic_DNA"/>
</dbReference>
<evidence type="ECO:0000313" key="2">
    <source>
        <dbReference type="EMBL" id="KAG2186441.1"/>
    </source>
</evidence>
<evidence type="ECO:0008006" key="4">
    <source>
        <dbReference type="Google" id="ProtNLM"/>
    </source>
</evidence>
<gene>
    <name evidence="2" type="ORF">INT43_002879</name>
</gene>